<dbReference type="GeneID" id="89679366"/>
<name>A0A2K9YTD5_METHO</name>
<evidence type="ECO:0000313" key="2">
    <source>
        <dbReference type="Proteomes" id="UP000029712"/>
    </source>
</evidence>
<dbReference type="AlphaFoldDB" id="A0A2K9YTD5"/>
<dbReference type="InterPro" id="IPR003029">
    <property type="entry name" value="S1_domain"/>
</dbReference>
<dbReference type="OrthoDB" id="398273at2"/>
<proteinExistence type="predicted"/>
<sequence>MNYEIGDIFKAKIIKVWKNNIILQTKEGCKCFLSINEVSDYYISDLKLMFKINDIKEVQVIEIMPNNDLVVSFKRIHPKELRNPFEFKLDSQDAEFDGLLEFTNKGINYGK</sequence>
<dbReference type="PROSITE" id="PS50126">
    <property type="entry name" value="S1"/>
    <property type="match status" value="1"/>
</dbReference>
<dbReference type="Gene3D" id="2.40.50.140">
    <property type="entry name" value="Nucleic acid-binding proteins"/>
    <property type="match status" value="1"/>
</dbReference>
<reference evidence="1 2" key="1">
    <citation type="submission" date="2014-08" db="EMBL/GenBank/DDBJ databases">
        <authorList>
            <person name="Kuleshov K."/>
            <person name="Dedkov V."/>
            <person name="Markelov M."/>
            <person name="Pimkina E."/>
        </authorList>
    </citation>
    <scope>NUCLEOTIDE SEQUENCE [LARGE SCALE GENOMIC DNA]</scope>
    <source>
        <strain evidence="2">TOA</strain>
    </source>
</reference>
<accession>A0A2K9YTD5</accession>
<reference evidence="1 2" key="2">
    <citation type="submission" date="2018-10" db="EMBL/GenBank/DDBJ databases">
        <title>Detection and isolation of Mycoplasma hominis as a predominant microorganism from pelvic cavity of patient with salpingitis and tubo-ovarian abscess.</title>
        <authorList>
            <person name="Guschin A.E."/>
            <person name="Khayrullina G.A."/>
            <person name="Rakovskaya I.V."/>
            <person name="Shelenkov A.A."/>
            <person name="Shagin D.A."/>
        </authorList>
    </citation>
    <scope>NUCLEOTIDE SEQUENCE [LARGE SCALE GENOMIC DNA]</scope>
    <source>
        <strain evidence="2">TOA</strain>
    </source>
</reference>
<gene>
    <name evidence="1" type="ORF">KN71_002295</name>
</gene>
<dbReference type="SUPFAM" id="SSF50249">
    <property type="entry name" value="Nucleic acid-binding proteins"/>
    <property type="match status" value="1"/>
</dbReference>
<dbReference type="OMA" id="SFKRIHP"/>
<dbReference type="EMBL" id="CP033021">
    <property type="protein sequence ID" value="AYN65511.1"/>
    <property type="molecule type" value="Genomic_DNA"/>
</dbReference>
<evidence type="ECO:0000313" key="1">
    <source>
        <dbReference type="EMBL" id="AYN65511.1"/>
    </source>
</evidence>
<dbReference type="InterPro" id="IPR012340">
    <property type="entry name" value="NA-bd_OB-fold"/>
</dbReference>
<dbReference type="GO" id="GO:0003676">
    <property type="term" value="F:nucleic acid binding"/>
    <property type="evidence" value="ECO:0007669"/>
    <property type="project" value="InterPro"/>
</dbReference>
<dbReference type="Proteomes" id="UP000029712">
    <property type="component" value="Chromosome"/>
</dbReference>
<dbReference type="RefSeq" id="WP_012855634.1">
    <property type="nucleotide sequence ID" value="NZ_CP009677.1"/>
</dbReference>
<organism evidence="1 2">
    <name type="scientific">Metamycoplasma hominis</name>
    <name type="common">Mycoplasma hominis</name>
    <dbReference type="NCBI Taxonomy" id="2098"/>
    <lineage>
        <taxon>Bacteria</taxon>
        <taxon>Bacillati</taxon>
        <taxon>Mycoplasmatota</taxon>
        <taxon>Mycoplasmoidales</taxon>
        <taxon>Metamycoplasmataceae</taxon>
        <taxon>Metamycoplasma</taxon>
    </lineage>
</organism>
<dbReference type="SMART" id="SM00316">
    <property type="entry name" value="S1"/>
    <property type="match status" value="1"/>
</dbReference>
<protein>
    <submittedName>
        <fullName evidence="1">S1 RNA-binding domain-containing protein</fullName>
    </submittedName>
</protein>